<keyword evidence="3" id="KW-1185">Reference proteome</keyword>
<dbReference type="InterPro" id="IPR002035">
    <property type="entry name" value="VWF_A"/>
</dbReference>
<dbReference type="PROSITE" id="PS50234">
    <property type="entry name" value="VWFA"/>
    <property type="match status" value="1"/>
</dbReference>
<proteinExistence type="predicted"/>
<dbReference type="InterPro" id="IPR036465">
    <property type="entry name" value="vWFA_dom_sf"/>
</dbReference>
<gene>
    <name evidence="2" type="ORF">EV695_2330</name>
</gene>
<evidence type="ECO:0000313" key="2">
    <source>
        <dbReference type="EMBL" id="TCJ87815.1"/>
    </source>
</evidence>
<dbReference type="SMART" id="SM00327">
    <property type="entry name" value="VWA"/>
    <property type="match status" value="1"/>
</dbReference>
<dbReference type="EMBL" id="SMFQ01000003">
    <property type="protein sequence ID" value="TCJ87815.1"/>
    <property type="molecule type" value="Genomic_DNA"/>
</dbReference>
<dbReference type="AlphaFoldDB" id="A0A4V2P918"/>
<reference evidence="2 3" key="1">
    <citation type="submission" date="2019-03" db="EMBL/GenBank/DDBJ databases">
        <title>Genomic Encyclopedia of Type Strains, Phase IV (KMG-IV): sequencing the most valuable type-strain genomes for metagenomic binning, comparative biology and taxonomic classification.</title>
        <authorList>
            <person name="Goeker M."/>
        </authorList>
    </citation>
    <scope>NUCLEOTIDE SEQUENCE [LARGE SCALE GENOMIC DNA]</scope>
    <source>
        <strain evidence="2 3">DSM 24830</strain>
    </source>
</reference>
<evidence type="ECO:0000313" key="3">
    <source>
        <dbReference type="Proteomes" id="UP000294887"/>
    </source>
</evidence>
<evidence type="ECO:0000259" key="1">
    <source>
        <dbReference type="PROSITE" id="PS50234"/>
    </source>
</evidence>
<dbReference type="RefSeq" id="WP_165874693.1">
    <property type="nucleotide sequence ID" value="NZ_BAAAFU010000004.1"/>
</dbReference>
<protein>
    <submittedName>
        <fullName evidence="2">von Willebrand factor type A domain-containing protein</fullName>
    </submittedName>
</protein>
<dbReference type="Gene3D" id="3.40.50.410">
    <property type="entry name" value="von Willebrand factor, type A domain"/>
    <property type="match status" value="1"/>
</dbReference>
<sequence length="395" mass="43484">MKAVKKQKAKQQMAKQQTARQQMAVTLCTLIFSVAFVVPLNADETCDAQALYEKLDAETSGDISRCDIQIKAPKIKECPLPKTFSGGERPASHVVLLMDASGSMAGKLGGKSKMSIAKRESLRFLGALQKDVPVGMIVYGHKGDNTKKGKAESCDSVEWLHRPGAIKSKLKNSINALKPVGYTPMGDALDFTLAELQKVRIPKKKKDSIPIVYLLSDGKETCGGDPVASAKALHESGVRAVVNVIGFDVGKETRKQLEEISEAGGGKYFPAKDAKALRKQLTAAHDTEMSLLQYERCLFFNLSHTVGVHNNALLDAIKCQTREITNPHRELQKKLKTLVAEGAIDKECASQTKLLAYKQNLEDGRWLLDKNREIRAHQEKALEKMEKGSIWKSIK</sequence>
<dbReference type="Pfam" id="PF00092">
    <property type="entry name" value="VWA"/>
    <property type="match status" value="1"/>
</dbReference>
<dbReference type="Proteomes" id="UP000294887">
    <property type="component" value="Unassembled WGS sequence"/>
</dbReference>
<accession>A0A4V2P918</accession>
<comment type="caution">
    <text evidence="2">The sequence shown here is derived from an EMBL/GenBank/DDBJ whole genome shotgun (WGS) entry which is preliminary data.</text>
</comment>
<organism evidence="2 3">
    <name type="scientific">Cocleimonas flava</name>
    <dbReference type="NCBI Taxonomy" id="634765"/>
    <lineage>
        <taxon>Bacteria</taxon>
        <taxon>Pseudomonadati</taxon>
        <taxon>Pseudomonadota</taxon>
        <taxon>Gammaproteobacteria</taxon>
        <taxon>Thiotrichales</taxon>
        <taxon>Thiotrichaceae</taxon>
        <taxon>Cocleimonas</taxon>
    </lineage>
</organism>
<dbReference type="SUPFAM" id="SSF53300">
    <property type="entry name" value="vWA-like"/>
    <property type="match status" value="1"/>
</dbReference>
<feature type="domain" description="VWFA" evidence="1">
    <location>
        <begin position="93"/>
        <end position="284"/>
    </location>
</feature>
<name>A0A4V2P918_9GAMM</name>